<comment type="subcellular location">
    <subcellularLocation>
        <location evidence="12">Cell membrane</location>
        <topology evidence="12">Single-pass membrane protein</topology>
    </subcellularLocation>
    <subcellularLocation>
        <location evidence="11">Endomembrane system</location>
        <topology evidence="11">Single-pass membrane protein</topology>
    </subcellularLocation>
</comment>
<dbReference type="GO" id="GO:0046933">
    <property type="term" value="F:proton-transporting ATP synthase activity, rotational mechanism"/>
    <property type="evidence" value="ECO:0007669"/>
    <property type="project" value="UniProtKB-UniRule"/>
</dbReference>
<feature type="transmembrane region" description="Helical" evidence="12">
    <location>
        <begin position="6"/>
        <end position="27"/>
    </location>
</feature>
<dbReference type="RefSeq" id="WP_207299878.1">
    <property type="nucleotide sequence ID" value="NZ_CP071444.1"/>
</dbReference>
<dbReference type="Pfam" id="PF00213">
    <property type="entry name" value="OSCP"/>
    <property type="match status" value="1"/>
</dbReference>
<dbReference type="GO" id="GO:0046961">
    <property type="term" value="F:proton-transporting ATPase activity, rotational mechanism"/>
    <property type="evidence" value="ECO:0007669"/>
    <property type="project" value="TreeGrafter"/>
</dbReference>
<feature type="coiled-coil region" evidence="14">
    <location>
        <begin position="45"/>
        <end position="127"/>
    </location>
</feature>
<evidence type="ECO:0000256" key="1">
    <source>
        <dbReference type="ARBA" id="ARBA00005513"/>
    </source>
</evidence>
<evidence type="ECO:0000256" key="9">
    <source>
        <dbReference type="ARBA" id="ARBA00023310"/>
    </source>
</evidence>
<evidence type="ECO:0000256" key="7">
    <source>
        <dbReference type="ARBA" id="ARBA00023065"/>
    </source>
</evidence>
<comment type="function">
    <text evidence="12">Component of the F(0) channel, it forms part of the peripheral stalk, linking F(1) to F(0).</text>
</comment>
<evidence type="ECO:0000256" key="14">
    <source>
        <dbReference type="SAM" id="Coils"/>
    </source>
</evidence>
<keyword evidence="4 12" id="KW-0812">Transmembrane</keyword>
<dbReference type="EMBL" id="CP071444">
    <property type="protein sequence ID" value="QSX08537.1"/>
    <property type="molecule type" value="Genomic_DNA"/>
</dbReference>
<dbReference type="InterPro" id="IPR002146">
    <property type="entry name" value="ATP_synth_b/b'su_bac/chlpt"/>
</dbReference>
<keyword evidence="7 12" id="KW-0406">Ion transport</keyword>
<dbReference type="InterPro" id="IPR000711">
    <property type="entry name" value="ATPase_OSCP/dsu"/>
</dbReference>
<comment type="subunit">
    <text evidence="12">F-type ATPases have 2 components, F(1) - the catalytic core - and F(0) - the membrane proton channel. F(1) has five subunits: alpha(3), beta(3), gamma(1), delta(1), epsilon(1). F(0) has three main subunits: a(1), b(2) and c(10-14). The alpha and beta chains form an alternating ring which encloses part of the gamma chain. F(1) is attached to F(0) by a central stalk formed by the gamma and epsilon chains, while a peripheral stalk is formed by the delta and b chains.</text>
</comment>
<evidence type="ECO:0000256" key="6">
    <source>
        <dbReference type="ARBA" id="ARBA00022989"/>
    </source>
</evidence>
<evidence type="ECO:0000256" key="10">
    <source>
        <dbReference type="ARBA" id="ARBA00025198"/>
    </source>
</evidence>
<reference evidence="15" key="1">
    <citation type="submission" date="2021-03" db="EMBL/GenBank/DDBJ databases">
        <title>Alkalibacter marinus sp. nov., isolated from tidal flat sediment.</title>
        <authorList>
            <person name="Namirimu T."/>
            <person name="Yang J.-A."/>
            <person name="Yang S.-H."/>
            <person name="Kim Y.-J."/>
            <person name="Kwon K.K."/>
        </authorList>
    </citation>
    <scope>NUCLEOTIDE SEQUENCE</scope>
    <source>
        <strain evidence="15">ES005</strain>
    </source>
</reference>
<dbReference type="AlphaFoldDB" id="A0A974XET9"/>
<evidence type="ECO:0000256" key="11">
    <source>
        <dbReference type="ARBA" id="ARBA00037847"/>
    </source>
</evidence>
<accession>A0A974XET9</accession>
<keyword evidence="9 12" id="KW-0066">ATP synthesis</keyword>
<proteinExistence type="inferred from homology"/>
<keyword evidence="2 12" id="KW-0813">Transport</keyword>
<evidence type="ECO:0000256" key="5">
    <source>
        <dbReference type="ARBA" id="ARBA00022781"/>
    </source>
</evidence>
<comment type="function">
    <text evidence="10 12">F(1)F(0) ATP synthase produces ATP from ADP in the presence of a proton or sodium gradient. F-type ATPases consist of two structural domains, F(1) containing the extramembraneous catalytic core and F(0) containing the membrane proton channel, linked together by a central stalk and a peripheral stalk. During catalysis, ATP synthesis in the catalytic domain of F(1) is coupled via a rotary mechanism of the central stalk subunits to proton translocation.</text>
</comment>
<evidence type="ECO:0000256" key="3">
    <source>
        <dbReference type="ARBA" id="ARBA00022547"/>
    </source>
</evidence>
<dbReference type="HAMAP" id="MF_01398">
    <property type="entry name" value="ATP_synth_b_bprime"/>
    <property type="match status" value="1"/>
</dbReference>
<sequence length="250" mass="29069">MEINLFEIIAMVVNFFVLLFILQKFFYKPIQNVMEERQAKIDGLMEESLAKRKEADALIEEYKDKMASLATQEQVAMRQAREQAEEAREALFVEYKIEAEKRREALMKEIEDDKRALERDIQTVLGKNSVILASNILSYITDEALEEKLFYVFLESLKNLDPEKQKDLFASKSGKLELISANPLSKEKKGILEDVLAHIFPNYNQVTYAVDGSLVLGFELKMESYLIRISIKKYLEQMEMNILKTIDARF</sequence>
<keyword evidence="14" id="KW-0175">Coiled coil</keyword>
<keyword evidence="16" id="KW-1185">Reference proteome</keyword>
<evidence type="ECO:0000256" key="4">
    <source>
        <dbReference type="ARBA" id="ARBA00022692"/>
    </source>
</evidence>
<dbReference type="Pfam" id="PF00430">
    <property type="entry name" value="ATP-synt_B"/>
    <property type="match status" value="1"/>
</dbReference>
<name>A0A974XET9_9FIRM</name>
<gene>
    <name evidence="12" type="primary">atpF</name>
    <name evidence="15" type="ORF">J0B03_00130</name>
</gene>
<comment type="similarity">
    <text evidence="1 12 13">Belongs to the ATPase B chain family.</text>
</comment>
<dbReference type="PANTHER" id="PTHR33445">
    <property type="entry name" value="ATP SYNTHASE SUBUNIT B', CHLOROPLASTIC"/>
    <property type="match status" value="1"/>
</dbReference>
<organism evidence="15 16">
    <name type="scientific">Alkalibacter rhizosphaerae</name>
    <dbReference type="NCBI Taxonomy" id="2815577"/>
    <lineage>
        <taxon>Bacteria</taxon>
        <taxon>Bacillati</taxon>
        <taxon>Bacillota</taxon>
        <taxon>Clostridia</taxon>
        <taxon>Eubacteriales</taxon>
        <taxon>Eubacteriaceae</taxon>
        <taxon>Alkalibacter</taxon>
    </lineage>
</organism>
<dbReference type="GO" id="GO:0005886">
    <property type="term" value="C:plasma membrane"/>
    <property type="evidence" value="ECO:0007669"/>
    <property type="project" value="UniProtKB-SubCell"/>
</dbReference>
<dbReference type="GO" id="GO:0045259">
    <property type="term" value="C:proton-transporting ATP synthase complex"/>
    <property type="evidence" value="ECO:0007669"/>
    <property type="project" value="UniProtKB-KW"/>
</dbReference>
<dbReference type="InterPro" id="IPR050059">
    <property type="entry name" value="ATP_synthase_B_chain"/>
</dbReference>
<dbReference type="KEGG" id="alka:J0B03_00130"/>
<evidence type="ECO:0000313" key="15">
    <source>
        <dbReference type="EMBL" id="QSX08537.1"/>
    </source>
</evidence>
<keyword evidence="3 12" id="KW-0138">CF(0)</keyword>
<evidence type="ECO:0000256" key="8">
    <source>
        <dbReference type="ARBA" id="ARBA00023136"/>
    </source>
</evidence>
<keyword evidence="6 12" id="KW-1133">Transmembrane helix</keyword>
<dbReference type="GO" id="GO:0012505">
    <property type="term" value="C:endomembrane system"/>
    <property type="evidence" value="ECO:0007669"/>
    <property type="project" value="UniProtKB-SubCell"/>
</dbReference>
<dbReference type="CDD" id="cd06503">
    <property type="entry name" value="ATP-synt_Fo_b"/>
    <property type="match status" value="1"/>
</dbReference>
<evidence type="ECO:0000256" key="12">
    <source>
        <dbReference type="HAMAP-Rule" id="MF_01398"/>
    </source>
</evidence>
<keyword evidence="8 12" id="KW-0472">Membrane</keyword>
<keyword evidence="5 12" id="KW-0375">Hydrogen ion transport</keyword>
<evidence type="ECO:0000256" key="2">
    <source>
        <dbReference type="ARBA" id="ARBA00022448"/>
    </source>
</evidence>
<keyword evidence="12" id="KW-1003">Cell membrane</keyword>
<dbReference type="Proteomes" id="UP000663499">
    <property type="component" value="Chromosome"/>
</dbReference>
<dbReference type="PANTHER" id="PTHR33445:SF2">
    <property type="entry name" value="ATP SYNTHASE SUBUNIT B', CHLOROPLASTIC"/>
    <property type="match status" value="1"/>
</dbReference>
<evidence type="ECO:0000313" key="16">
    <source>
        <dbReference type="Proteomes" id="UP000663499"/>
    </source>
</evidence>
<protein>
    <recommendedName>
        <fullName evidence="12">ATP synthase subunit b</fullName>
    </recommendedName>
    <alternativeName>
        <fullName evidence="12">ATP synthase F(0) sector subunit b</fullName>
    </alternativeName>
    <alternativeName>
        <fullName evidence="12">ATPase subunit I</fullName>
    </alternativeName>
    <alternativeName>
        <fullName evidence="12">F-type ATPase subunit b</fullName>
        <shortName evidence="12">F-ATPase subunit b</shortName>
    </alternativeName>
</protein>
<evidence type="ECO:0000256" key="13">
    <source>
        <dbReference type="RuleBase" id="RU003848"/>
    </source>
</evidence>